<dbReference type="OrthoDB" id="18320at2759"/>
<evidence type="ECO:0000313" key="3">
    <source>
        <dbReference type="EMBL" id="KIY73778.1"/>
    </source>
</evidence>
<keyword evidence="4" id="KW-1185">Reference proteome</keyword>
<dbReference type="GO" id="GO:0005737">
    <property type="term" value="C:cytoplasm"/>
    <property type="evidence" value="ECO:0007669"/>
    <property type="project" value="GOC"/>
</dbReference>
<dbReference type="GO" id="GO:0006888">
    <property type="term" value="P:endoplasmic reticulum to Golgi vesicle-mediated transport"/>
    <property type="evidence" value="ECO:0007669"/>
    <property type="project" value="InterPro"/>
</dbReference>
<proteinExistence type="inferred from homology"/>
<comment type="similarity">
    <text evidence="1">Belongs to the TRAPP small subunits family. Sedlin subfamily.</text>
</comment>
<dbReference type="PANTHER" id="PTHR12403">
    <property type="entry name" value="TRAFFICKING PROTEIN PARTICLE COMPLEX SUBUNIT 2"/>
    <property type="match status" value="1"/>
</dbReference>
<dbReference type="AlphaFoldDB" id="A0A0D7BTD3"/>
<dbReference type="STRING" id="1314674.A0A0D7BTD3"/>
<accession>A0A0D7BTD3</accession>
<dbReference type="InterPro" id="IPR044760">
    <property type="entry name" value="TRAPPC2L"/>
</dbReference>
<evidence type="ECO:0000256" key="1">
    <source>
        <dbReference type="ARBA" id="ARBA00006626"/>
    </source>
</evidence>
<name>A0A0D7BTD3_9AGAR</name>
<dbReference type="Pfam" id="PF04628">
    <property type="entry name" value="Sedlin_N"/>
    <property type="match status" value="1"/>
</dbReference>
<dbReference type="Proteomes" id="UP000054007">
    <property type="component" value="Unassembled WGS sequence"/>
</dbReference>
<dbReference type="EMBL" id="KN880434">
    <property type="protein sequence ID" value="KIY73778.1"/>
    <property type="molecule type" value="Genomic_DNA"/>
</dbReference>
<dbReference type="InterPro" id="IPR011012">
    <property type="entry name" value="Longin-like_dom_sf"/>
</dbReference>
<dbReference type="Gene3D" id="3.30.450.70">
    <property type="match status" value="1"/>
</dbReference>
<dbReference type="CDD" id="cd14854">
    <property type="entry name" value="TRAPPC2L"/>
    <property type="match status" value="1"/>
</dbReference>
<dbReference type="SUPFAM" id="SSF64356">
    <property type="entry name" value="SNARE-like"/>
    <property type="match status" value="1"/>
</dbReference>
<dbReference type="InterPro" id="IPR006722">
    <property type="entry name" value="Sedlin"/>
</dbReference>
<organism evidence="3 4">
    <name type="scientific">Cylindrobasidium torrendii FP15055 ss-10</name>
    <dbReference type="NCBI Taxonomy" id="1314674"/>
    <lineage>
        <taxon>Eukaryota</taxon>
        <taxon>Fungi</taxon>
        <taxon>Dikarya</taxon>
        <taxon>Basidiomycota</taxon>
        <taxon>Agaricomycotina</taxon>
        <taxon>Agaricomycetes</taxon>
        <taxon>Agaricomycetidae</taxon>
        <taxon>Agaricales</taxon>
        <taxon>Marasmiineae</taxon>
        <taxon>Physalacriaceae</taxon>
        <taxon>Cylindrobasidium</taxon>
    </lineage>
</organism>
<sequence>MAPTRINAVAFIGANNHPILIRSFVDNALKYHYIAHTSLDVIDERVSASPKDSYLGLLYSIDDVAVYAYITPLNVKVVLAIALADAVIPDIKVLMIFKTLHLAYYRAISNPFLALGNPPQPVSSPKWKNFNRQLDEIAHVVSSGA</sequence>
<gene>
    <name evidence="3" type="ORF">CYLTODRAFT_386448</name>
</gene>
<reference evidence="3 4" key="1">
    <citation type="journal article" date="2015" name="Fungal Genet. Biol.">
        <title>Evolution of novel wood decay mechanisms in Agaricales revealed by the genome sequences of Fistulina hepatica and Cylindrobasidium torrendii.</title>
        <authorList>
            <person name="Floudas D."/>
            <person name="Held B.W."/>
            <person name="Riley R."/>
            <person name="Nagy L.G."/>
            <person name="Koehler G."/>
            <person name="Ransdell A.S."/>
            <person name="Younus H."/>
            <person name="Chow J."/>
            <person name="Chiniquy J."/>
            <person name="Lipzen A."/>
            <person name="Tritt A."/>
            <person name="Sun H."/>
            <person name="Haridas S."/>
            <person name="LaButti K."/>
            <person name="Ohm R.A."/>
            <person name="Kues U."/>
            <person name="Blanchette R.A."/>
            <person name="Grigoriev I.V."/>
            <person name="Minto R.E."/>
            <person name="Hibbett D.S."/>
        </authorList>
    </citation>
    <scope>NUCLEOTIDE SEQUENCE [LARGE SCALE GENOMIC DNA]</scope>
    <source>
        <strain evidence="3 4">FP15055 ss-10</strain>
    </source>
</reference>
<evidence type="ECO:0000256" key="2">
    <source>
        <dbReference type="ARBA" id="ARBA00024408"/>
    </source>
</evidence>
<evidence type="ECO:0000313" key="4">
    <source>
        <dbReference type="Proteomes" id="UP000054007"/>
    </source>
</evidence>
<protein>
    <recommendedName>
        <fullName evidence="2">Trafficking protein particle complex subunit 2-like protein</fullName>
    </recommendedName>
</protein>